<dbReference type="AlphaFoldDB" id="A0A0S3T651"/>
<keyword evidence="2" id="KW-1185">Reference proteome</keyword>
<feature type="non-terminal residue" evidence="1">
    <location>
        <position position="77"/>
    </location>
</feature>
<accession>A0A0S3T651</accession>
<gene>
    <name evidence="1" type="primary">Vigan.10G225000</name>
    <name evidence="1" type="ORF">VIGAN_10225000</name>
</gene>
<evidence type="ECO:0000313" key="2">
    <source>
        <dbReference type="Proteomes" id="UP000291084"/>
    </source>
</evidence>
<proteinExistence type="predicted"/>
<evidence type="ECO:0000313" key="1">
    <source>
        <dbReference type="EMBL" id="BAU00639.1"/>
    </source>
</evidence>
<sequence>MMLLEKSMSLDICFLHAHETVAKNKWRLMKQPRYGHANFNLHLFMHLFPKQFPLFGSHSCAQTRRTTAFCPYFFFFF</sequence>
<reference evidence="1 2" key="1">
    <citation type="journal article" date="2015" name="Sci. Rep.">
        <title>The power of single molecule real-time sequencing technology in the de novo assembly of a eukaryotic genome.</title>
        <authorList>
            <person name="Sakai H."/>
            <person name="Naito K."/>
            <person name="Ogiso-Tanaka E."/>
            <person name="Takahashi Y."/>
            <person name="Iseki K."/>
            <person name="Muto C."/>
            <person name="Satou K."/>
            <person name="Teruya K."/>
            <person name="Shiroma A."/>
            <person name="Shimoji M."/>
            <person name="Hirano T."/>
            <person name="Itoh T."/>
            <person name="Kaga A."/>
            <person name="Tomooka N."/>
        </authorList>
    </citation>
    <scope>NUCLEOTIDE SEQUENCE [LARGE SCALE GENOMIC DNA]</scope>
    <source>
        <strain evidence="2">cv. Shumari</strain>
    </source>
</reference>
<protein>
    <submittedName>
        <fullName evidence="1">Uncharacterized protein</fullName>
    </submittedName>
</protein>
<dbReference type="Proteomes" id="UP000291084">
    <property type="component" value="Chromosome 10"/>
</dbReference>
<organism evidence="1 2">
    <name type="scientific">Vigna angularis var. angularis</name>
    <dbReference type="NCBI Taxonomy" id="157739"/>
    <lineage>
        <taxon>Eukaryota</taxon>
        <taxon>Viridiplantae</taxon>
        <taxon>Streptophyta</taxon>
        <taxon>Embryophyta</taxon>
        <taxon>Tracheophyta</taxon>
        <taxon>Spermatophyta</taxon>
        <taxon>Magnoliopsida</taxon>
        <taxon>eudicotyledons</taxon>
        <taxon>Gunneridae</taxon>
        <taxon>Pentapetalae</taxon>
        <taxon>rosids</taxon>
        <taxon>fabids</taxon>
        <taxon>Fabales</taxon>
        <taxon>Fabaceae</taxon>
        <taxon>Papilionoideae</taxon>
        <taxon>50 kb inversion clade</taxon>
        <taxon>NPAAA clade</taxon>
        <taxon>indigoferoid/millettioid clade</taxon>
        <taxon>Phaseoleae</taxon>
        <taxon>Vigna</taxon>
    </lineage>
</organism>
<name>A0A0S3T651_PHAAN</name>
<dbReference type="EMBL" id="AP015043">
    <property type="protein sequence ID" value="BAU00639.1"/>
    <property type="molecule type" value="Genomic_DNA"/>
</dbReference>